<dbReference type="AlphaFoldDB" id="A0AA88LF17"/>
<evidence type="ECO:0000313" key="2">
    <source>
        <dbReference type="Proteomes" id="UP001187531"/>
    </source>
</evidence>
<protein>
    <submittedName>
        <fullName evidence="1">Uncharacterized protein</fullName>
    </submittedName>
</protein>
<gene>
    <name evidence="1" type="ORF">QYM36_008543</name>
</gene>
<accession>A0AA88LF17</accession>
<dbReference type="EMBL" id="JAVRJZ010000001">
    <property type="protein sequence ID" value="KAK2728097.1"/>
    <property type="molecule type" value="Genomic_DNA"/>
</dbReference>
<dbReference type="Proteomes" id="UP001187531">
    <property type="component" value="Unassembled WGS sequence"/>
</dbReference>
<comment type="caution">
    <text evidence="1">The sequence shown here is derived from an EMBL/GenBank/DDBJ whole genome shotgun (WGS) entry which is preliminary data.</text>
</comment>
<proteinExistence type="predicted"/>
<keyword evidence="2" id="KW-1185">Reference proteome</keyword>
<organism evidence="1 2">
    <name type="scientific">Artemia franciscana</name>
    <name type="common">Brine shrimp</name>
    <name type="synonym">Artemia sanfranciscana</name>
    <dbReference type="NCBI Taxonomy" id="6661"/>
    <lineage>
        <taxon>Eukaryota</taxon>
        <taxon>Metazoa</taxon>
        <taxon>Ecdysozoa</taxon>
        <taxon>Arthropoda</taxon>
        <taxon>Crustacea</taxon>
        <taxon>Branchiopoda</taxon>
        <taxon>Anostraca</taxon>
        <taxon>Artemiidae</taxon>
        <taxon>Artemia</taxon>
    </lineage>
</organism>
<sequence length="89" mass="10378">MEEASVMLIGPVLHEVENKIETPCDPLSTVLYEDGNLRNAIRNSLIEKSNKERKSFIFEKLSNLKRHSPFLVKQYVESKHDYNVQNFKV</sequence>
<evidence type="ECO:0000313" key="1">
    <source>
        <dbReference type="EMBL" id="KAK2728097.1"/>
    </source>
</evidence>
<name>A0AA88LF17_ARTSF</name>
<reference evidence="1" key="1">
    <citation type="submission" date="2023-07" db="EMBL/GenBank/DDBJ databases">
        <title>Chromosome-level genome assembly of Artemia franciscana.</title>
        <authorList>
            <person name="Jo E."/>
        </authorList>
    </citation>
    <scope>NUCLEOTIDE SEQUENCE</scope>
    <source>
        <tissue evidence="1">Whole body</tissue>
    </source>
</reference>